<keyword evidence="1" id="KW-1133">Transmembrane helix</keyword>
<dbReference type="AlphaFoldDB" id="A0A178KGK9"/>
<gene>
    <name evidence="2" type="ORF">A3K86_10835</name>
</gene>
<feature type="transmembrane region" description="Helical" evidence="1">
    <location>
        <begin position="46"/>
        <end position="71"/>
    </location>
</feature>
<feature type="transmembrane region" description="Helical" evidence="1">
    <location>
        <begin position="12"/>
        <end position="34"/>
    </location>
</feature>
<dbReference type="Pfam" id="PF16872">
    <property type="entry name" value="putAbiC"/>
    <property type="match status" value="1"/>
</dbReference>
<dbReference type="Proteomes" id="UP000078503">
    <property type="component" value="Unassembled WGS sequence"/>
</dbReference>
<keyword evidence="1" id="KW-0812">Transmembrane</keyword>
<evidence type="ECO:0000256" key="1">
    <source>
        <dbReference type="SAM" id="Phobius"/>
    </source>
</evidence>
<reference evidence="2 3" key="1">
    <citation type="submission" date="2016-03" db="EMBL/GenBank/DDBJ databases">
        <title>Photobacterium proteolyticum sp. nov. a protease producing bacterium isolated from ocean sediments of Laizhou Bay.</title>
        <authorList>
            <person name="Li Y."/>
        </authorList>
    </citation>
    <scope>NUCLEOTIDE SEQUENCE [LARGE SCALE GENOMIC DNA]</scope>
    <source>
        <strain evidence="2 3">R-40508</strain>
    </source>
</reference>
<evidence type="ECO:0000313" key="3">
    <source>
        <dbReference type="Proteomes" id="UP000078503"/>
    </source>
</evidence>
<keyword evidence="3" id="KW-1185">Reference proteome</keyword>
<accession>A0A178KGK9</accession>
<evidence type="ECO:0008006" key="4">
    <source>
        <dbReference type="Google" id="ProtNLM"/>
    </source>
</evidence>
<evidence type="ECO:0000313" key="2">
    <source>
        <dbReference type="EMBL" id="OAN16361.1"/>
    </source>
</evidence>
<dbReference type="EMBL" id="LVHF01000022">
    <property type="protein sequence ID" value="OAN16361.1"/>
    <property type="molecule type" value="Genomic_DNA"/>
</dbReference>
<proteinExistence type="predicted"/>
<name>A0A178KGK9_9GAMM</name>
<sequence>MIERCKQHPKTVIALVVIAVFCATLIPFFTTFHYGLSNDQSDWGAFGSYFGGVVGSTFAALSFLCLLYTIYLQREELNTAIQALSDSASAQQEQASLIKIQRFEDTFYSLLAQHNESLSLLGNKDVLNSYLHNLHTIQQQEVLPDYYLKSRQEHILKNTELSQYFRILYQLLKYIAQNNPNNEKRIYNEAYLGDISNLKPNEKMYSSIVRSFVPVDLLPLLAINCIPTYSGLNNLSLYWSLLQRYEFLEHMRADKMPNNLSTWVVLDGYSYAFGENTTIKDKSNEIRKHFNGIFEEQLTEGNYLHSYFECNPY</sequence>
<organism evidence="2 3">
    <name type="scientific">Photobacterium jeanii</name>
    <dbReference type="NCBI Taxonomy" id="858640"/>
    <lineage>
        <taxon>Bacteria</taxon>
        <taxon>Pseudomonadati</taxon>
        <taxon>Pseudomonadota</taxon>
        <taxon>Gammaproteobacteria</taxon>
        <taxon>Vibrionales</taxon>
        <taxon>Vibrionaceae</taxon>
        <taxon>Photobacterium</taxon>
    </lineage>
</organism>
<dbReference type="InterPro" id="IPR031709">
    <property type="entry name" value="PutAbiC"/>
</dbReference>
<keyword evidence="1" id="KW-0472">Membrane</keyword>
<protein>
    <recommendedName>
        <fullName evidence="4">Phage abortive infection protein</fullName>
    </recommendedName>
</protein>
<dbReference type="RefSeq" id="WP_068330920.1">
    <property type="nucleotide sequence ID" value="NZ_LVHF01000022.1"/>
</dbReference>
<comment type="caution">
    <text evidence="2">The sequence shown here is derived from an EMBL/GenBank/DDBJ whole genome shotgun (WGS) entry which is preliminary data.</text>
</comment>